<dbReference type="CDD" id="cd13873">
    <property type="entry name" value="CuRO_2_AAO_like_2"/>
    <property type="match status" value="1"/>
</dbReference>
<dbReference type="NCBIfam" id="TIGR03390">
    <property type="entry name" value="ascorbOXfungal"/>
    <property type="match status" value="1"/>
</dbReference>
<dbReference type="InterPro" id="IPR035666">
    <property type="entry name" value="MCO_CuRO_3"/>
</dbReference>
<evidence type="ECO:0000256" key="5">
    <source>
        <dbReference type="SAM" id="SignalP"/>
    </source>
</evidence>
<dbReference type="InterPro" id="IPR001117">
    <property type="entry name" value="Cu-oxidase_2nd"/>
</dbReference>
<dbReference type="GO" id="GO:0016491">
    <property type="term" value="F:oxidoreductase activity"/>
    <property type="evidence" value="ECO:0007669"/>
    <property type="project" value="UniProtKB-KW"/>
</dbReference>
<feature type="signal peptide" evidence="5">
    <location>
        <begin position="1"/>
        <end position="19"/>
    </location>
</feature>
<accession>A0A2D3UY29</accession>
<dbReference type="GO" id="GO:0005507">
    <property type="term" value="F:copper ion binding"/>
    <property type="evidence" value="ECO:0007669"/>
    <property type="project" value="InterPro"/>
</dbReference>
<evidence type="ECO:0000259" key="8">
    <source>
        <dbReference type="Pfam" id="PF07732"/>
    </source>
</evidence>
<keyword evidence="4" id="KW-0186">Copper</keyword>
<dbReference type="Pfam" id="PF07731">
    <property type="entry name" value="Cu-oxidase_2"/>
    <property type="match status" value="1"/>
</dbReference>
<gene>
    <name evidence="9" type="ORF">RCC_00044</name>
</gene>
<feature type="domain" description="Plastocyanin-like" evidence="8">
    <location>
        <begin position="51"/>
        <end position="167"/>
    </location>
</feature>
<dbReference type="PROSITE" id="PS00080">
    <property type="entry name" value="MULTICOPPER_OXIDASE2"/>
    <property type="match status" value="1"/>
</dbReference>
<feature type="chain" id="PRO_5013830853" evidence="5">
    <location>
        <begin position="20"/>
        <end position="603"/>
    </location>
</feature>
<reference evidence="9 10" key="1">
    <citation type="submission" date="2016-03" db="EMBL/GenBank/DDBJ databases">
        <authorList>
            <person name="Ploux O."/>
        </authorList>
    </citation>
    <scope>NUCLEOTIDE SEQUENCE [LARGE SCALE GENOMIC DNA]</scope>
    <source>
        <strain evidence="9 10">URUG2</strain>
    </source>
</reference>
<evidence type="ECO:0000256" key="3">
    <source>
        <dbReference type="ARBA" id="ARBA00023002"/>
    </source>
</evidence>
<keyword evidence="2" id="KW-0479">Metal-binding</keyword>
<proteinExistence type="inferred from homology"/>
<evidence type="ECO:0000259" key="7">
    <source>
        <dbReference type="Pfam" id="PF07731"/>
    </source>
</evidence>
<dbReference type="Gene3D" id="2.60.40.420">
    <property type="entry name" value="Cupredoxins - blue copper proteins"/>
    <property type="match status" value="3"/>
</dbReference>
<dbReference type="PROSITE" id="PS00079">
    <property type="entry name" value="MULTICOPPER_OXIDASE1"/>
    <property type="match status" value="1"/>
</dbReference>
<dbReference type="InterPro" id="IPR011706">
    <property type="entry name" value="Cu-oxidase_C"/>
</dbReference>
<sequence>MRAFDLVAALWLAASPVLATNTPPSYGGTPPSYGGPQVHDSSFTPDAVLRITEENVTIACESRLSVLVNGTSPGPPLRLKAGKTSWVRVYNDMDDKNTTMHWHGLSMRMAPFSDGSPAAAQWPIPARHYFDYEIHPARDEHGTYFYHSHVGFQAATASGPLIIEDSETPPYAYDEERIIFFSDHFSQTDEVIEAGLTATPLKWTGETKAVLVNGVGVAINATAGSGSCNLPIIDVDPGKTYRLRFIGATAISMVQFGITEHSNLTIIEADGSYTKPYSVEYIQASSGQRFDALLTTKTKEELNGKTDYIFQLETKERPAVYHGYGILRYSGGEPQITAAPTAPVLTLSNQTYAWAEYALEPLYPNNFPKASEVTRRIVIDNRQLKTGPTVWHINDLMWNETSNPLPGDTPYLVNIYENGPSAIPNYTAAIENEGWDPVTLTWPAKIGEVIEIIWQNTGSLVDNNGGVDFHPFHAHGGHYYDCGSGNGTYDPVENEKRLANYNPVLRDTTNLYRYGTKTTAGANAGWRAWRLRVEYAGVWMIHCHILQHMIMGMQSVWVMGDYAQITGIPLADAAGYLNWGGSANGNDTYDPTVVHYFGDRDED</sequence>
<dbReference type="Proteomes" id="UP000225277">
    <property type="component" value="Unassembled WGS sequence"/>
</dbReference>
<evidence type="ECO:0000256" key="1">
    <source>
        <dbReference type="ARBA" id="ARBA00010609"/>
    </source>
</evidence>
<dbReference type="OrthoDB" id="2121828at2759"/>
<dbReference type="Pfam" id="PF00394">
    <property type="entry name" value="Cu-oxidase"/>
    <property type="match status" value="1"/>
</dbReference>
<keyword evidence="5" id="KW-0732">Signal</keyword>
<dbReference type="InterPro" id="IPR045087">
    <property type="entry name" value="Cu-oxidase_fam"/>
</dbReference>
<comment type="similarity">
    <text evidence="1">Belongs to the multicopper oxidase family.</text>
</comment>
<dbReference type="EMBL" id="FJUY01000001">
    <property type="protein sequence ID" value="CZT14069.1"/>
    <property type="molecule type" value="Genomic_DNA"/>
</dbReference>
<dbReference type="STRING" id="112498.A0A2D3UY29"/>
<dbReference type="InterPro" id="IPR011707">
    <property type="entry name" value="Cu-oxidase-like_N"/>
</dbReference>
<dbReference type="Pfam" id="PF07732">
    <property type="entry name" value="Cu-oxidase_3"/>
    <property type="match status" value="1"/>
</dbReference>
<organism evidence="9 10">
    <name type="scientific">Ramularia collo-cygni</name>
    <dbReference type="NCBI Taxonomy" id="112498"/>
    <lineage>
        <taxon>Eukaryota</taxon>
        <taxon>Fungi</taxon>
        <taxon>Dikarya</taxon>
        <taxon>Ascomycota</taxon>
        <taxon>Pezizomycotina</taxon>
        <taxon>Dothideomycetes</taxon>
        <taxon>Dothideomycetidae</taxon>
        <taxon>Mycosphaerellales</taxon>
        <taxon>Mycosphaerellaceae</taxon>
        <taxon>Ramularia</taxon>
    </lineage>
</organism>
<dbReference type="CDD" id="cd13895">
    <property type="entry name" value="CuRO_3_AAO_like_2"/>
    <property type="match status" value="1"/>
</dbReference>
<dbReference type="InterPro" id="IPR017762">
    <property type="entry name" value="Multicopper_oxidase_fun"/>
</dbReference>
<feature type="domain" description="Plastocyanin-like" evidence="6">
    <location>
        <begin position="176"/>
        <end position="331"/>
    </location>
</feature>
<dbReference type="InterPro" id="IPR033138">
    <property type="entry name" value="Cu_oxidase_CS"/>
</dbReference>
<dbReference type="PANTHER" id="PTHR11709">
    <property type="entry name" value="MULTI-COPPER OXIDASE"/>
    <property type="match status" value="1"/>
</dbReference>
<evidence type="ECO:0000313" key="10">
    <source>
        <dbReference type="Proteomes" id="UP000225277"/>
    </source>
</evidence>
<dbReference type="InterPro" id="IPR002355">
    <property type="entry name" value="Cu_oxidase_Cu_BS"/>
</dbReference>
<evidence type="ECO:0000256" key="2">
    <source>
        <dbReference type="ARBA" id="ARBA00022723"/>
    </source>
</evidence>
<keyword evidence="3" id="KW-0560">Oxidoreductase</keyword>
<keyword evidence="10" id="KW-1185">Reference proteome</keyword>
<protein>
    <submittedName>
        <fullName evidence="9">Related to laccase</fullName>
    </submittedName>
</protein>
<dbReference type="RefSeq" id="XP_023620967.1">
    <property type="nucleotide sequence ID" value="XM_023765199.1"/>
</dbReference>
<evidence type="ECO:0000256" key="4">
    <source>
        <dbReference type="ARBA" id="ARBA00023008"/>
    </source>
</evidence>
<name>A0A2D3UY29_9PEZI</name>
<dbReference type="PANTHER" id="PTHR11709:SF394">
    <property type="entry name" value="FI03373P-RELATED"/>
    <property type="match status" value="1"/>
</dbReference>
<dbReference type="SUPFAM" id="SSF49503">
    <property type="entry name" value="Cupredoxins"/>
    <property type="match status" value="3"/>
</dbReference>
<dbReference type="InterPro" id="IPR008972">
    <property type="entry name" value="Cupredoxin"/>
</dbReference>
<evidence type="ECO:0000313" key="9">
    <source>
        <dbReference type="EMBL" id="CZT14069.1"/>
    </source>
</evidence>
<dbReference type="AlphaFoldDB" id="A0A2D3UY29"/>
<dbReference type="GeneID" id="35595451"/>
<evidence type="ECO:0000259" key="6">
    <source>
        <dbReference type="Pfam" id="PF00394"/>
    </source>
</evidence>
<feature type="domain" description="Plastocyanin-like" evidence="7">
    <location>
        <begin position="429"/>
        <end position="558"/>
    </location>
</feature>